<comment type="subcellular location">
    <subcellularLocation>
        <location evidence="1">Cytoplasm</location>
    </subcellularLocation>
</comment>
<dbReference type="SUPFAM" id="SSF48452">
    <property type="entry name" value="TPR-like"/>
    <property type="match status" value="1"/>
</dbReference>
<dbReference type="InterPro" id="IPR051476">
    <property type="entry name" value="Bac_ResReg_Asp_Phosphatase"/>
</dbReference>
<evidence type="ECO:0000256" key="4">
    <source>
        <dbReference type="ARBA" id="ARBA00022803"/>
    </source>
</evidence>
<dbReference type="STRING" id="619805.SAMN05660477_00781"/>
<dbReference type="InterPro" id="IPR011990">
    <property type="entry name" value="TPR-like_helical_dom_sf"/>
</dbReference>
<organism evidence="6 7">
    <name type="scientific">Soonwooa buanensis</name>
    <dbReference type="NCBI Taxonomy" id="619805"/>
    <lineage>
        <taxon>Bacteria</taxon>
        <taxon>Pseudomonadati</taxon>
        <taxon>Bacteroidota</taxon>
        <taxon>Flavobacteriia</taxon>
        <taxon>Flavobacteriales</taxon>
        <taxon>Weeksellaceae</taxon>
        <taxon>Chryseobacterium group</taxon>
        <taxon>Soonwooa</taxon>
    </lineage>
</organism>
<keyword evidence="2" id="KW-0963">Cytoplasm</keyword>
<evidence type="ECO:0000256" key="3">
    <source>
        <dbReference type="ARBA" id="ARBA00022737"/>
    </source>
</evidence>
<proteinExistence type="inferred from homology"/>
<dbReference type="GO" id="GO:0003677">
    <property type="term" value="F:DNA binding"/>
    <property type="evidence" value="ECO:0007669"/>
    <property type="project" value="InterPro"/>
</dbReference>
<dbReference type="GO" id="GO:0006355">
    <property type="term" value="P:regulation of DNA-templated transcription"/>
    <property type="evidence" value="ECO:0007669"/>
    <property type="project" value="InterPro"/>
</dbReference>
<keyword evidence="3" id="KW-0677">Repeat</keyword>
<evidence type="ECO:0000313" key="6">
    <source>
        <dbReference type="EMBL" id="SKB71827.1"/>
    </source>
</evidence>
<evidence type="ECO:0000256" key="5">
    <source>
        <dbReference type="ARBA" id="ARBA00038253"/>
    </source>
</evidence>
<dbReference type="InterPro" id="IPR019734">
    <property type="entry name" value="TPR_rpt"/>
</dbReference>
<gene>
    <name evidence="6" type="ORF">SAMN05660477_00781</name>
</gene>
<dbReference type="GO" id="GO:0005737">
    <property type="term" value="C:cytoplasm"/>
    <property type="evidence" value="ECO:0007669"/>
    <property type="project" value="UniProtKB-SubCell"/>
</dbReference>
<name>A0A1T5DJK9_9FLAO</name>
<dbReference type="SUPFAM" id="SSF46894">
    <property type="entry name" value="C-terminal effector domain of the bipartite response regulators"/>
    <property type="match status" value="1"/>
</dbReference>
<evidence type="ECO:0000256" key="2">
    <source>
        <dbReference type="ARBA" id="ARBA00022490"/>
    </source>
</evidence>
<sequence>MDIFVNMVKIYLFFFFFAFCGATYKAQQLENLSTIETKYVVKASEINSEKELITFLNSDSYKIISNKKEIINKVVLANFYSKQLDRSNPKSLQLYKDALKLSSDIKDNNFLIWFYTSFGFYYYTYNDYPNALPLFLKTSKLLENNRDQDIIDPCNTLKLNGFFWSTIEDNNKSNEYLERALQQCSTNNQNYGTILNNIALNYIKLNNFQKALTYLEKTKTASITINDKVRYAKALGDIAYIEAHRKNYSKAISLLKEDIEISQVENSDKNTMFAQIRLATIYVETKQYQNAKTLLLDALDYIKTKTYLASNELDIQKLLLQIAVYEKNDNAELAARRRIESLSDQIILQDGVEAVKMANWQSQKERVEWQLEAEQNKAEKSKVIKWSLLAVSLLLCGLVASIYQLNKRKIRLLKSSYEKQILKFKLDQVESDKRLQTTNNSLASFKAYLVDRNKHIDDIDNEINKLRQIGKATKTLSAMEELKISHLVTDENWNKFKEVFIREEPEYYQYILTSFPGLTESNLRIILLNRLNLNNLEIAQLLGLSVDGVKKSKQRLRKKFDNEDNFVI</sequence>
<reference evidence="6 7" key="1">
    <citation type="submission" date="2017-02" db="EMBL/GenBank/DDBJ databases">
        <authorList>
            <person name="Peterson S.W."/>
        </authorList>
    </citation>
    <scope>NUCLEOTIDE SEQUENCE [LARGE SCALE GENOMIC DNA]</scope>
    <source>
        <strain evidence="6 7">DSM 22323</strain>
    </source>
</reference>
<dbReference type="InterPro" id="IPR016032">
    <property type="entry name" value="Sig_transdc_resp-reg_C-effctor"/>
</dbReference>
<protein>
    <submittedName>
        <fullName evidence="6">Uncharacterized protein</fullName>
    </submittedName>
</protein>
<dbReference type="Proteomes" id="UP000191112">
    <property type="component" value="Unassembled WGS sequence"/>
</dbReference>
<dbReference type="EMBL" id="FUYZ01000002">
    <property type="protein sequence ID" value="SKB71827.1"/>
    <property type="molecule type" value="Genomic_DNA"/>
</dbReference>
<evidence type="ECO:0000313" key="7">
    <source>
        <dbReference type="Proteomes" id="UP000191112"/>
    </source>
</evidence>
<dbReference type="PANTHER" id="PTHR46630:SF1">
    <property type="entry name" value="TETRATRICOPEPTIDE REPEAT PROTEIN 29"/>
    <property type="match status" value="1"/>
</dbReference>
<accession>A0A1T5DJK9</accession>
<evidence type="ECO:0000256" key="1">
    <source>
        <dbReference type="ARBA" id="ARBA00004496"/>
    </source>
</evidence>
<dbReference type="AlphaFoldDB" id="A0A1T5DJK9"/>
<keyword evidence="7" id="KW-1185">Reference proteome</keyword>
<dbReference type="SMART" id="SM00028">
    <property type="entry name" value="TPR"/>
    <property type="match status" value="4"/>
</dbReference>
<keyword evidence="4" id="KW-0802">TPR repeat</keyword>
<comment type="similarity">
    <text evidence="5">Belongs to the Rap family.</text>
</comment>
<dbReference type="PANTHER" id="PTHR46630">
    <property type="entry name" value="TETRATRICOPEPTIDE REPEAT PROTEIN 29"/>
    <property type="match status" value="1"/>
</dbReference>
<dbReference type="Gene3D" id="1.25.40.10">
    <property type="entry name" value="Tetratricopeptide repeat domain"/>
    <property type="match status" value="2"/>
</dbReference>